<name>A0A0F9TBH3_9ZZZZ</name>
<proteinExistence type="predicted"/>
<organism evidence="1">
    <name type="scientific">marine sediment metagenome</name>
    <dbReference type="NCBI Taxonomy" id="412755"/>
    <lineage>
        <taxon>unclassified sequences</taxon>
        <taxon>metagenomes</taxon>
        <taxon>ecological metagenomes</taxon>
    </lineage>
</organism>
<dbReference type="EMBL" id="LAZR01000365">
    <property type="protein sequence ID" value="KKN72287.1"/>
    <property type="molecule type" value="Genomic_DNA"/>
</dbReference>
<sequence length="230" mass="25851">MTVTRDDLRTRVRRILGESTPAFWANDEIDDWLVDNIRDVSERVVPDALNPLIGRTQSTYTSGAGYLHLSIANIEPIQFLVYESDGKFGVPWTLVTPDVLQEIRSNEDELAQDSTSTRIYSIFDLAGSGSGGRATFELYPIPVSGRTYRFIYMKKPSESGNMTLPLYLHRLVVDGTVRDAASKKSRNLPLSDRYDGRYERGIVIINREYFNRYGLSGVTVGGVRDVMGGR</sequence>
<comment type="caution">
    <text evidence="1">The sequence shown here is derived from an EMBL/GenBank/DDBJ whole genome shotgun (WGS) entry which is preliminary data.</text>
</comment>
<accession>A0A0F9TBH3</accession>
<protein>
    <submittedName>
        <fullName evidence="1">Uncharacterized protein</fullName>
    </submittedName>
</protein>
<reference evidence="1" key="1">
    <citation type="journal article" date="2015" name="Nature">
        <title>Complex archaea that bridge the gap between prokaryotes and eukaryotes.</title>
        <authorList>
            <person name="Spang A."/>
            <person name="Saw J.H."/>
            <person name="Jorgensen S.L."/>
            <person name="Zaremba-Niedzwiedzka K."/>
            <person name="Martijn J."/>
            <person name="Lind A.E."/>
            <person name="van Eijk R."/>
            <person name="Schleper C."/>
            <person name="Guy L."/>
            <person name="Ettema T.J."/>
        </authorList>
    </citation>
    <scope>NUCLEOTIDE SEQUENCE</scope>
</reference>
<gene>
    <name evidence="1" type="ORF">LCGC14_0412380</name>
</gene>
<dbReference type="AlphaFoldDB" id="A0A0F9TBH3"/>
<evidence type="ECO:0000313" key="1">
    <source>
        <dbReference type="EMBL" id="KKN72287.1"/>
    </source>
</evidence>